<evidence type="ECO:0000256" key="13">
    <source>
        <dbReference type="ARBA" id="ARBA00048390"/>
    </source>
</evidence>
<evidence type="ECO:0000256" key="4">
    <source>
        <dbReference type="ARBA" id="ARBA00017504"/>
    </source>
</evidence>
<name>A0ABX5NSJ3_9HYPH</name>
<comment type="similarity">
    <text evidence="3 14">Belongs to the HemJ family.</text>
</comment>
<evidence type="ECO:0000256" key="2">
    <source>
        <dbReference type="ARBA" id="ARBA00005073"/>
    </source>
</evidence>
<feature type="binding site" description="axial binding residue" evidence="14">
    <location>
        <position position="137"/>
    </location>
    <ligand>
        <name>heme</name>
        <dbReference type="ChEBI" id="CHEBI:30413"/>
    </ligand>
    <ligandPart>
        <name>Fe</name>
        <dbReference type="ChEBI" id="CHEBI:18248"/>
    </ligandPart>
</feature>
<evidence type="ECO:0000256" key="3">
    <source>
        <dbReference type="ARBA" id="ARBA00006501"/>
    </source>
</evidence>
<accession>A0ABX5NSJ3</accession>
<evidence type="ECO:0000256" key="5">
    <source>
        <dbReference type="ARBA" id="ARBA00022475"/>
    </source>
</evidence>
<evidence type="ECO:0000256" key="8">
    <source>
        <dbReference type="ARBA" id="ARBA00022723"/>
    </source>
</evidence>
<dbReference type="EMBL" id="QJRY01000003">
    <property type="protein sequence ID" value="PYB74255.1"/>
    <property type="molecule type" value="Genomic_DNA"/>
</dbReference>
<dbReference type="HAMAP" id="MF_02239">
    <property type="entry name" value="HemJ"/>
    <property type="match status" value="1"/>
</dbReference>
<evidence type="ECO:0000256" key="10">
    <source>
        <dbReference type="ARBA" id="ARBA00023002"/>
    </source>
</evidence>
<feature type="transmembrane region" description="Helical" evidence="14">
    <location>
        <begin position="103"/>
        <end position="127"/>
    </location>
</feature>
<comment type="pathway">
    <text evidence="2 14">Porphyrin-containing compound metabolism; protoporphyrin-IX biosynthesis; protoporphyrin-IX from protoporphyrinogen-IX: step 1/1.</text>
</comment>
<dbReference type="PANTHER" id="PTHR40255">
    <property type="entry name" value="UPF0093 MEMBRANE PROTEIN SLR1790"/>
    <property type="match status" value="1"/>
</dbReference>
<dbReference type="EC" id="1.3.99.-" evidence="14"/>
<feature type="transmembrane region" description="Helical" evidence="14">
    <location>
        <begin position="133"/>
        <end position="151"/>
    </location>
</feature>
<keyword evidence="12 14" id="KW-0472">Membrane</keyword>
<comment type="function">
    <text evidence="14">Catalyzes the oxidation of protoporphyrinogen IX to protoporphyrin IX.</text>
</comment>
<keyword evidence="11 14" id="KW-0408">Iron</keyword>
<feature type="binding site" description="axial binding residue" evidence="14">
    <location>
        <position position="62"/>
    </location>
    <ligand>
        <name>heme</name>
        <dbReference type="ChEBI" id="CHEBI:30413"/>
    </ligand>
    <ligandPart>
        <name>Fe</name>
        <dbReference type="ChEBI" id="CHEBI:18248"/>
    </ligandPart>
</feature>
<keyword evidence="6 14" id="KW-0349">Heme</keyword>
<keyword evidence="17" id="KW-1185">Reference proteome</keyword>
<dbReference type="Proteomes" id="UP000247536">
    <property type="component" value="Unassembled WGS sequence"/>
</dbReference>
<organism evidence="16 17">
    <name type="scientific">Rhizobium wuzhouense</name>
    <dbReference type="NCBI Taxonomy" id="1986026"/>
    <lineage>
        <taxon>Bacteria</taxon>
        <taxon>Pseudomonadati</taxon>
        <taxon>Pseudomonadota</taxon>
        <taxon>Alphaproteobacteria</taxon>
        <taxon>Hyphomicrobiales</taxon>
        <taxon>Rhizobiaceae</taxon>
        <taxon>Rhizobium/Agrobacterium group</taxon>
        <taxon>Rhizobium</taxon>
    </lineage>
</organism>
<evidence type="ECO:0000256" key="15">
    <source>
        <dbReference type="SAM" id="MobiDB-lite"/>
    </source>
</evidence>
<comment type="caution">
    <text evidence="16">The sequence shown here is derived from an EMBL/GenBank/DDBJ whole genome shotgun (WGS) entry which is preliminary data.</text>
</comment>
<evidence type="ECO:0000313" key="17">
    <source>
        <dbReference type="Proteomes" id="UP000247536"/>
    </source>
</evidence>
<gene>
    <name evidence="16" type="primary">hemJ</name>
    <name evidence="16" type="ORF">DMY87_11265</name>
</gene>
<dbReference type="RefSeq" id="WP_110791384.1">
    <property type="nucleotide sequence ID" value="NZ_QJRY01000003.1"/>
</dbReference>
<evidence type="ECO:0000256" key="11">
    <source>
        <dbReference type="ARBA" id="ARBA00023004"/>
    </source>
</evidence>
<evidence type="ECO:0000256" key="1">
    <source>
        <dbReference type="ARBA" id="ARBA00004651"/>
    </source>
</evidence>
<dbReference type="NCBIfam" id="TIGR00701">
    <property type="entry name" value="protoporphyrinogen oxidase HemJ"/>
    <property type="match status" value="1"/>
</dbReference>
<keyword evidence="10 14" id="KW-0560">Oxidoreductase</keyword>
<dbReference type="PANTHER" id="PTHR40255:SF1">
    <property type="entry name" value="PROTOPORPHYRINOGEN IX OXIDASE"/>
    <property type="match status" value="1"/>
</dbReference>
<evidence type="ECO:0000256" key="6">
    <source>
        <dbReference type="ARBA" id="ARBA00022617"/>
    </source>
</evidence>
<keyword evidence="9 14" id="KW-1133">Transmembrane helix</keyword>
<protein>
    <recommendedName>
        <fullName evidence="4 14">Protoporphyrinogen IX oxidase</fullName>
        <shortName evidence="14">PPO</shortName>
        <ecNumber evidence="14">1.3.99.-</ecNumber>
    </recommendedName>
</protein>
<comment type="catalytic activity">
    <reaction evidence="13 14">
        <text>protoporphyrinogen IX + 3 A = protoporphyrin IX + 3 AH2</text>
        <dbReference type="Rhea" id="RHEA:62000"/>
        <dbReference type="ChEBI" id="CHEBI:13193"/>
        <dbReference type="ChEBI" id="CHEBI:17499"/>
        <dbReference type="ChEBI" id="CHEBI:57306"/>
        <dbReference type="ChEBI" id="CHEBI:57307"/>
    </reaction>
</comment>
<feature type="compositionally biased region" description="Basic and acidic residues" evidence="15">
    <location>
        <begin position="11"/>
        <end position="25"/>
    </location>
</feature>
<evidence type="ECO:0000256" key="9">
    <source>
        <dbReference type="ARBA" id="ARBA00022989"/>
    </source>
</evidence>
<feature type="region of interest" description="Disordered" evidence="15">
    <location>
        <begin position="1"/>
        <end position="26"/>
    </location>
</feature>
<proteinExistence type="inferred from homology"/>
<dbReference type="Pfam" id="PF03653">
    <property type="entry name" value="UPF0093"/>
    <property type="match status" value="1"/>
</dbReference>
<evidence type="ECO:0000256" key="12">
    <source>
        <dbReference type="ARBA" id="ARBA00023136"/>
    </source>
</evidence>
<keyword evidence="5 14" id="KW-1003">Cell membrane</keyword>
<dbReference type="InterPro" id="IPR005265">
    <property type="entry name" value="HemJ-like"/>
</dbReference>
<comment type="subcellular location">
    <subcellularLocation>
        <location evidence="1 14">Cell membrane</location>
        <topology evidence="1 14">Multi-pass membrane protein</topology>
    </subcellularLocation>
</comment>
<evidence type="ECO:0000313" key="16">
    <source>
        <dbReference type="EMBL" id="PYB74255.1"/>
    </source>
</evidence>
<comment type="cofactor">
    <cofactor evidence="14">
        <name>heme b</name>
        <dbReference type="ChEBI" id="CHEBI:60344"/>
    </cofactor>
    <text evidence="14">Binds 1 heme b (iron(II)-protoporphyrin IX) group per subunit.</text>
</comment>
<reference evidence="16 17" key="1">
    <citation type="submission" date="2018-06" db="EMBL/GenBank/DDBJ databases">
        <title>Rhizobium wuzhouense sp. nov., isolated from roots of Oryza officinalis.</title>
        <authorList>
            <person name="Yuan T."/>
        </authorList>
    </citation>
    <scope>NUCLEOTIDE SEQUENCE [LARGE SCALE GENOMIC DNA]</scope>
    <source>
        <strain evidence="16 17">W44</strain>
    </source>
</reference>
<keyword evidence="8 14" id="KW-0479">Metal-binding</keyword>
<feature type="transmembrane region" description="Helical" evidence="14">
    <location>
        <begin position="172"/>
        <end position="190"/>
    </location>
</feature>
<feature type="transmembrane region" description="Helical" evidence="14">
    <location>
        <begin position="61"/>
        <end position="82"/>
    </location>
</feature>
<comment type="subunit">
    <text evidence="14">Homodimer.</text>
</comment>
<feature type="transmembrane region" description="Helical" evidence="14">
    <location>
        <begin position="32"/>
        <end position="49"/>
    </location>
</feature>
<sequence length="193" mass="21436">MLPISSTRSEALAESREKQTDERPGRAAAKRAAGALGFFALIGLGVMIAGPDVAYPWIKALHVIAIISWMAGMLYLPRLFIYHSDCKPDSDQARTFAVMERRLVTVIMNPAMIVSWVLGLYLAWSVFEFQGGWLHAKLAAAVALSAVHGYFAKSARSFGEGRYVKTPRFWRMMNEAPTLLMIVIVIFAIVKPF</sequence>
<evidence type="ECO:0000256" key="7">
    <source>
        <dbReference type="ARBA" id="ARBA00022692"/>
    </source>
</evidence>
<keyword evidence="7 14" id="KW-0812">Transmembrane</keyword>
<evidence type="ECO:0000256" key="14">
    <source>
        <dbReference type="HAMAP-Rule" id="MF_02239"/>
    </source>
</evidence>